<feature type="region of interest" description="Disordered" evidence="1">
    <location>
        <begin position="89"/>
        <end position="118"/>
    </location>
</feature>
<dbReference type="InParanoid" id="A0A6P7FJ29"/>
<evidence type="ECO:0000256" key="1">
    <source>
        <dbReference type="SAM" id="MobiDB-lite"/>
    </source>
</evidence>
<dbReference type="AlphaFoldDB" id="A0A6P7FJ29"/>
<organism evidence="2">
    <name type="scientific">Diabrotica virgifera virgifera</name>
    <name type="common">western corn rootworm</name>
    <dbReference type="NCBI Taxonomy" id="50390"/>
    <lineage>
        <taxon>Eukaryota</taxon>
        <taxon>Metazoa</taxon>
        <taxon>Ecdysozoa</taxon>
        <taxon>Arthropoda</taxon>
        <taxon>Hexapoda</taxon>
        <taxon>Insecta</taxon>
        <taxon>Pterygota</taxon>
        <taxon>Neoptera</taxon>
        <taxon>Endopterygota</taxon>
        <taxon>Coleoptera</taxon>
        <taxon>Polyphaga</taxon>
        <taxon>Cucujiformia</taxon>
        <taxon>Chrysomeloidea</taxon>
        <taxon>Chrysomelidae</taxon>
        <taxon>Galerucinae</taxon>
        <taxon>Diabroticina</taxon>
        <taxon>Diabroticites</taxon>
        <taxon>Diabrotica</taxon>
    </lineage>
</organism>
<name>A0A6P7FJ29_DIAVI</name>
<sequence>MKIAKDKTELTKKALKLALKYSFVTEVTSLVVVKPNSTRPIYPDDGYLRSEGQEYSTPAFDAYNRGGPPAGGQLKVAYSAQSSSSFVSNRGTVVHVQQKPRPRRPRVRPSKLTILKVS</sequence>
<proteinExistence type="predicted"/>
<dbReference type="RefSeq" id="XP_028133210.1">
    <property type="nucleotide sequence ID" value="XM_028277409.1"/>
</dbReference>
<feature type="compositionally biased region" description="Basic residues" evidence="1">
    <location>
        <begin position="98"/>
        <end position="109"/>
    </location>
</feature>
<reference evidence="2" key="1">
    <citation type="submission" date="2025-08" db="UniProtKB">
        <authorList>
            <consortium name="RefSeq"/>
        </authorList>
    </citation>
    <scope>IDENTIFICATION</scope>
    <source>
        <tissue evidence="2">Whole insect</tissue>
    </source>
</reference>
<evidence type="ECO:0000313" key="2">
    <source>
        <dbReference type="RefSeq" id="XP_028133210.1"/>
    </source>
</evidence>
<protein>
    <submittedName>
        <fullName evidence="2">Uncharacterized protein LOC114328536</fullName>
    </submittedName>
</protein>
<accession>A0A6P7FJ29</accession>
<gene>
    <name evidence="2" type="primary">LOC114328536</name>
</gene>